<evidence type="ECO:0000256" key="6">
    <source>
        <dbReference type="RuleBase" id="RU362125"/>
    </source>
</evidence>
<evidence type="ECO:0000256" key="2">
    <source>
        <dbReference type="ARBA" id="ARBA00009347"/>
    </source>
</evidence>
<feature type="domain" description="Acyl-CoA oxidase/dehydrogenase middle" evidence="8">
    <location>
        <begin position="126"/>
        <end position="198"/>
    </location>
</feature>
<evidence type="ECO:0000259" key="7">
    <source>
        <dbReference type="Pfam" id="PF00441"/>
    </source>
</evidence>
<keyword evidence="11" id="KW-1185">Reference proteome</keyword>
<evidence type="ECO:0000256" key="5">
    <source>
        <dbReference type="ARBA" id="ARBA00023002"/>
    </source>
</evidence>
<dbReference type="InterPro" id="IPR013786">
    <property type="entry name" value="AcylCoA_DH/ox_N"/>
</dbReference>
<dbReference type="Pfam" id="PF02770">
    <property type="entry name" value="Acyl-CoA_dh_M"/>
    <property type="match status" value="1"/>
</dbReference>
<evidence type="ECO:0000259" key="8">
    <source>
        <dbReference type="Pfam" id="PF02770"/>
    </source>
</evidence>
<accession>A0A6I4MAV9</accession>
<dbReference type="EMBL" id="WBMS02000016">
    <property type="protein sequence ID" value="MWA02912.1"/>
    <property type="molecule type" value="Genomic_DNA"/>
</dbReference>
<feature type="domain" description="Acyl-CoA dehydrogenase/oxidase C-terminal" evidence="7">
    <location>
        <begin position="228"/>
        <end position="366"/>
    </location>
</feature>
<dbReference type="SUPFAM" id="SSF47203">
    <property type="entry name" value="Acyl-CoA dehydrogenase C-terminal domain-like"/>
    <property type="match status" value="1"/>
</dbReference>
<dbReference type="GO" id="GO:0050660">
    <property type="term" value="F:flavin adenine dinucleotide binding"/>
    <property type="evidence" value="ECO:0007669"/>
    <property type="project" value="InterPro"/>
</dbReference>
<name>A0A6I4MAV9_9ACTN</name>
<dbReference type="InterPro" id="IPR036250">
    <property type="entry name" value="AcylCo_DH-like_C"/>
</dbReference>
<keyword evidence="3 6" id="KW-0285">Flavoprotein</keyword>
<dbReference type="AlphaFoldDB" id="A0A6I4MAV9"/>
<evidence type="ECO:0000313" key="10">
    <source>
        <dbReference type="EMBL" id="MWA02912.1"/>
    </source>
</evidence>
<dbReference type="Gene3D" id="2.40.110.10">
    <property type="entry name" value="Butyryl-CoA Dehydrogenase, subunit A, domain 2"/>
    <property type="match status" value="1"/>
</dbReference>
<evidence type="ECO:0000256" key="1">
    <source>
        <dbReference type="ARBA" id="ARBA00001974"/>
    </source>
</evidence>
<dbReference type="Gene3D" id="1.20.140.10">
    <property type="entry name" value="Butyryl-CoA Dehydrogenase, subunit A, domain 3"/>
    <property type="match status" value="1"/>
</dbReference>
<gene>
    <name evidence="10" type="ORF">F8568_021540</name>
</gene>
<dbReference type="InterPro" id="IPR037069">
    <property type="entry name" value="AcylCoA_DH/ox_N_sf"/>
</dbReference>
<keyword evidence="4 6" id="KW-0274">FAD</keyword>
<comment type="similarity">
    <text evidence="2 6">Belongs to the acyl-CoA dehydrogenase family.</text>
</comment>
<dbReference type="PANTHER" id="PTHR43884">
    <property type="entry name" value="ACYL-COA DEHYDROGENASE"/>
    <property type="match status" value="1"/>
</dbReference>
<dbReference type="RefSeq" id="WP_151595532.1">
    <property type="nucleotide sequence ID" value="NZ_WBMS02000016.1"/>
</dbReference>
<reference evidence="10" key="1">
    <citation type="submission" date="2019-12" db="EMBL/GenBank/DDBJ databases">
        <title>Actinomadura physcomitrii sp. nov., a novel actinomycete isolated from moss [Physcomitrium sphaericum (Ludw) Fuernr].</title>
        <authorList>
            <person name="Zhuang X."/>
        </authorList>
    </citation>
    <scope>NUCLEOTIDE SEQUENCE [LARGE SCALE GENOMIC DNA]</scope>
    <source>
        <strain evidence="10">LD22</strain>
    </source>
</reference>
<sequence length="371" mass="39571">MQIGLGFDTDQEELRRALRSMLSKRSDEGRVREVMASRSGTDTVLWRGLADELGCHGLTVPERWGGAGASLVEQGVVFEELGRFLACVPYAATVGLALSLLLRFPEQDLVADAATRIAAGDLVATVALCEPGGVWDARAVRMEAERTGSGWTLSGTKTYVPDGHEAGLILVLARIGTELAVLAVDGEAPGLVRTQLPTMDQTRRQARLDFAGTPARLLATGADGEVDRALAQSAALLAVEQVGSARRVLEGTTEYAKVRTQFGAPIGSFQAVKHRLADMLLDVEAARSAAYYALFAAAADDEELMAASSLAKAFCSDALVRVCEASVQIHGGIGLTWEHWAHLYFKRARSAAVLLGDAAQHRERLACEIGL</sequence>
<feature type="domain" description="Acyl-CoA dehydrogenase/oxidase N-terminal" evidence="9">
    <location>
        <begin position="10"/>
        <end position="120"/>
    </location>
</feature>
<keyword evidence="5 6" id="KW-0560">Oxidoreductase</keyword>
<dbReference type="Proteomes" id="UP000462055">
    <property type="component" value="Unassembled WGS sequence"/>
</dbReference>
<dbReference type="PANTHER" id="PTHR43884:SF20">
    <property type="entry name" value="ACYL-COA DEHYDROGENASE FADE28"/>
    <property type="match status" value="1"/>
</dbReference>
<organism evidence="10 11">
    <name type="scientific">Actinomadura physcomitrii</name>
    <dbReference type="NCBI Taxonomy" id="2650748"/>
    <lineage>
        <taxon>Bacteria</taxon>
        <taxon>Bacillati</taxon>
        <taxon>Actinomycetota</taxon>
        <taxon>Actinomycetes</taxon>
        <taxon>Streptosporangiales</taxon>
        <taxon>Thermomonosporaceae</taxon>
        <taxon>Actinomadura</taxon>
    </lineage>
</organism>
<evidence type="ECO:0000259" key="9">
    <source>
        <dbReference type="Pfam" id="PF02771"/>
    </source>
</evidence>
<evidence type="ECO:0000313" key="11">
    <source>
        <dbReference type="Proteomes" id="UP000462055"/>
    </source>
</evidence>
<dbReference type="InterPro" id="IPR006091">
    <property type="entry name" value="Acyl-CoA_Oxase/DH_mid-dom"/>
</dbReference>
<dbReference type="GO" id="GO:0003995">
    <property type="term" value="F:acyl-CoA dehydrogenase activity"/>
    <property type="evidence" value="ECO:0007669"/>
    <property type="project" value="TreeGrafter"/>
</dbReference>
<comment type="caution">
    <text evidence="10">The sequence shown here is derived from an EMBL/GenBank/DDBJ whole genome shotgun (WGS) entry which is preliminary data.</text>
</comment>
<dbReference type="SUPFAM" id="SSF56645">
    <property type="entry name" value="Acyl-CoA dehydrogenase NM domain-like"/>
    <property type="match status" value="1"/>
</dbReference>
<comment type="cofactor">
    <cofactor evidence="1 6">
        <name>FAD</name>
        <dbReference type="ChEBI" id="CHEBI:57692"/>
    </cofactor>
</comment>
<evidence type="ECO:0000256" key="3">
    <source>
        <dbReference type="ARBA" id="ARBA00022630"/>
    </source>
</evidence>
<dbReference type="Gene3D" id="1.10.540.10">
    <property type="entry name" value="Acyl-CoA dehydrogenase/oxidase, N-terminal domain"/>
    <property type="match status" value="1"/>
</dbReference>
<proteinExistence type="inferred from homology"/>
<dbReference type="InterPro" id="IPR046373">
    <property type="entry name" value="Acyl-CoA_Oxase/DH_mid-dom_sf"/>
</dbReference>
<protein>
    <submittedName>
        <fullName evidence="10">Acyl-CoA dehydrogenase</fullName>
    </submittedName>
</protein>
<dbReference type="InterPro" id="IPR009100">
    <property type="entry name" value="AcylCoA_DH/oxidase_NM_dom_sf"/>
</dbReference>
<evidence type="ECO:0000256" key="4">
    <source>
        <dbReference type="ARBA" id="ARBA00022827"/>
    </source>
</evidence>
<dbReference type="InterPro" id="IPR009075">
    <property type="entry name" value="AcylCo_DH/oxidase_C"/>
</dbReference>
<dbReference type="Pfam" id="PF02771">
    <property type="entry name" value="Acyl-CoA_dh_N"/>
    <property type="match status" value="1"/>
</dbReference>
<dbReference type="CDD" id="cd00567">
    <property type="entry name" value="ACAD"/>
    <property type="match status" value="1"/>
</dbReference>
<dbReference type="Pfam" id="PF00441">
    <property type="entry name" value="Acyl-CoA_dh_1"/>
    <property type="match status" value="1"/>
</dbReference>